<name>A0A136Q2C8_9FIRM</name>
<dbReference type="InterPro" id="IPR029063">
    <property type="entry name" value="SAM-dependent_MTases_sf"/>
</dbReference>
<dbReference type="OrthoDB" id="9772751at2"/>
<evidence type="ECO:0000313" key="4">
    <source>
        <dbReference type="Proteomes" id="UP000070366"/>
    </source>
</evidence>
<dbReference type="GO" id="GO:0032259">
    <property type="term" value="P:methylation"/>
    <property type="evidence" value="ECO:0007669"/>
    <property type="project" value="UniProtKB-KW"/>
</dbReference>
<dbReference type="KEGG" id="cmiu:B1H56_04845"/>
<keyword evidence="3" id="KW-0489">Methyltransferase</keyword>
<reference evidence="3 4" key="1">
    <citation type="submission" date="2016-02" db="EMBL/GenBank/DDBJ databases">
        <authorList>
            <person name="Wen L."/>
            <person name="He K."/>
            <person name="Yang H."/>
        </authorList>
    </citation>
    <scope>NUCLEOTIDE SEQUENCE [LARGE SCALE GENOMIC DNA]</scope>
    <source>
        <strain evidence="3 4">DSM 22607</strain>
    </source>
</reference>
<dbReference type="GO" id="GO:0016126">
    <property type="term" value="P:sterol biosynthetic process"/>
    <property type="evidence" value="ECO:0007669"/>
    <property type="project" value="TreeGrafter"/>
</dbReference>
<gene>
    <name evidence="3" type="ORF">HMPREF3293_02083</name>
</gene>
<dbReference type="Proteomes" id="UP000070366">
    <property type="component" value="Unassembled WGS sequence"/>
</dbReference>
<dbReference type="CDD" id="cd02440">
    <property type="entry name" value="AdoMet_MTases"/>
    <property type="match status" value="1"/>
</dbReference>
<protein>
    <submittedName>
        <fullName evidence="3">Methyltransferase domain protein</fullName>
    </submittedName>
</protein>
<dbReference type="AlphaFoldDB" id="A0A136Q2C8"/>
<dbReference type="PATRIC" id="fig|626937.4.peg.2056"/>
<keyword evidence="1 3" id="KW-0808">Transferase</keyword>
<dbReference type="Pfam" id="PF08241">
    <property type="entry name" value="Methyltransf_11"/>
    <property type="match status" value="1"/>
</dbReference>
<dbReference type="PANTHER" id="PTHR44068">
    <property type="entry name" value="ZGC:194242"/>
    <property type="match status" value="1"/>
</dbReference>
<sequence length="209" mass="23645">MKTPDEVLQNCKRPEGEIGEQTIRRMNESHAELTTWGFSHFDVEDSAAVLDIGCGGGKALKQLSQRTRKGKLFGIDYSETSVRVAKQENEADVASGKMEVVHGSVSDLPFRDGMFDLVTTVESYYFWPDLAHDFREVRRVMKPGGIFAIVAEMYNHDSQSEEDKYIVKTLKMHNNTPEELKTMLKEAGFMEVTVDTRKEKGWLCAIATK</sequence>
<dbReference type="STRING" id="626937.HMPREF3293_02083"/>
<organism evidence="3 4">
    <name type="scientific">Christensenella minuta</name>
    <dbReference type="NCBI Taxonomy" id="626937"/>
    <lineage>
        <taxon>Bacteria</taxon>
        <taxon>Bacillati</taxon>
        <taxon>Bacillota</taxon>
        <taxon>Clostridia</taxon>
        <taxon>Christensenellales</taxon>
        <taxon>Christensenellaceae</taxon>
        <taxon>Christensenella</taxon>
    </lineage>
</organism>
<dbReference type="PANTHER" id="PTHR44068:SF1">
    <property type="entry name" value="HYPOTHETICAL LOC100005854"/>
    <property type="match status" value="1"/>
</dbReference>
<accession>A0A136Q2C8</accession>
<dbReference type="SUPFAM" id="SSF53335">
    <property type="entry name" value="S-adenosyl-L-methionine-dependent methyltransferases"/>
    <property type="match status" value="1"/>
</dbReference>
<evidence type="ECO:0000256" key="1">
    <source>
        <dbReference type="ARBA" id="ARBA00022679"/>
    </source>
</evidence>
<dbReference type="Gene3D" id="3.40.50.150">
    <property type="entry name" value="Vaccinia Virus protein VP39"/>
    <property type="match status" value="1"/>
</dbReference>
<dbReference type="EMBL" id="LSZW01000063">
    <property type="protein sequence ID" value="KXK64838.1"/>
    <property type="molecule type" value="Genomic_DNA"/>
</dbReference>
<dbReference type="GO" id="GO:0003838">
    <property type="term" value="F:sterol 24-C-methyltransferase activity"/>
    <property type="evidence" value="ECO:0007669"/>
    <property type="project" value="TreeGrafter"/>
</dbReference>
<evidence type="ECO:0000259" key="2">
    <source>
        <dbReference type="Pfam" id="PF08241"/>
    </source>
</evidence>
<feature type="domain" description="Methyltransferase type 11" evidence="2">
    <location>
        <begin position="50"/>
        <end position="149"/>
    </location>
</feature>
<keyword evidence="4" id="KW-1185">Reference proteome</keyword>
<evidence type="ECO:0000313" key="3">
    <source>
        <dbReference type="EMBL" id="KXK64838.1"/>
    </source>
</evidence>
<comment type="caution">
    <text evidence="3">The sequence shown here is derived from an EMBL/GenBank/DDBJ whole genome shotgun (WGS) entry which is preliminary data.</text>
</comment>
<dbReference type="InterPro" id="IPR013216">
    <property type="entry name" value="Methyltransf_11"/>
</dbReference>
<dbReference type="RefSeq" id="WP_066518329.1">
    <property type="nucleotide sequence ID" value="NZ_CABMOF010000001.1"/>
</dbReference>
<proteinExistence type="predicted"/>
<dbReference type="InterPro" id="IPR050447">
    <property type="entry name" value="Erg6_SMT_methyltransf"/>
</dbReference>